<organism evidence="1 2">
    <name type="scientific">Saccharothrix algeriensis</name>
    <dbReference type="NCBI Taxonomy" id="173560"/>
    <lineage>
        <taxon>Bacteria</taxon>
        <taxon>Bacillati</taxon>
        <taxon>Actinomycetota</taxon>
        <taxon>Actinomycetes</taxon>
        <taxon>Pseudonocardiales</taxon>
        <taxon>Pseudonocardiaceae</taxon>
        <taxon>Saccharothrix</taxon>
    </lineage>
</organism>
<gene>
    <name evidence="1" type="ORF">JOE68_003831</name>
</gene>
<evidence type="ECO:0000313" key="2">
    <source>
        <dbReference type="Proteomes" id="UP001195724"/>
    </source>
</evidence>
<comment type="caution">
    <text evidence="1">The sequence shown here is derived from an EMBL/GenBank/DDBJ whole genome shotgun (WGS) entry which is preliminary data.</text>
</comment>
<proteinExistence type="predicted"/>
<reference evidence="1 2" key="1">
    <citation type="submission" date="2021-01" db="EMBL/GenBank/DDBJ databases">
        <title>Sequencing the genomes of 1000 actinobacteria strains.</title>
        <authorList>
            <person name="Klenk H.-P."/>
        </authorList>
    </citation>
    <scope>NUCLEOTIDE SEQUENCE [LARGE SCALE GENOMIC DNA]</scope>
    <source>
        <strain evidence="1 2">DSM 44581</strain>
    </source>
</reference>
<keyword evidence="2" id="KW-1185">Reference proteome</keyword>
<protein>
    <submittedName>
        <fullName evidence="1">Uncharacterized protein</fullName>
    </submittedName>
</protein>
<name>A0ABS2SD22_9PSEU</name>
<accession>A0ABS2SD22</accession>
<dbReference type="EMBL" id="JAFBCL010000001">
    <property type="protein sequence ID" value="MBM7812966.1"/>
    <property type="molecule type" value="Genomic_DNA"/>
</dbReference>
<dbReference type="RefSeq" id="WP_204843656.1">
    <property type="nucleotide sequence ID" value="NZ_JAFBCL010000001.1"/>
</dbReference>
<dbReference type="Proteomes" id="UP001195724">
    <property type="component" value="Unassembled WGS sequence"/>
</dbReference>
<evidence type="ECO:0000313" key="1">
    <source>
        <dbReference type="EMBL" id="MBM7812966.1"/>
    </source>
</evidence>
<sequence length="175" mass="19429">MTLEPIRSAQGVVGVVYGLFFLESRGLREPPRFTFTRDDDFLVVMDDVLALVTSSDLVARAEVRIEAWSAPPAGAPDGAERSERRVRLTDAALHARAVPATTPDIAAVELGPPGWYHARAFRWGAGHEQRVEHFLVQLWPSDEPGDADRARPAAPDEFADWNLEVRSWAENFRPG</sequence>